<proteinExistence type="predicted"/>
<accession>A0ABT4WVT7</accession>
<dbReference type="EMBL" id="JAQJVI010000025">
    <property type="protein sequence ID" value="MDA7023519.1"/>
    <property type="molecule type" value="Genomic_DNA"/>
</dbReference>
<organism evidence="1 2">
    <name type="scientific">Pseudomonas fragi</name>
    <dbReference type="NCBI Taxonomy" id="296"/>
    <lineage>
        <taxon>Bacteria</taxon>
        <taxon>Pseudomonadati</taxon>
        <taxon>Pseudomonadota</taxon>
        <taxon>Gammaproteobacteria</taxon>
        <taxon>Pseudomonadales</taxon>
        <taxon>Pseudomonadaceae</taxon>
        <taxon>Pseudomonas</taxon>
    </lineage>
</organism>
<name>A0ABT4WVT7_PSEFR</name>
<sequence>MSYLFAGKSLDDCLEVLADRGWNARDVADYLVVELPDSIPIDATVDDVIETQGLDIPEEFMGVIEWETVRVFVQEALDAYFALRSEMMEEG</sequence>
<protein>
    <submittedName>
        <fullName evidence="1">Uncharacterized protein</fullName>
    </submittedName>
</protein>
<dbReference type="RefSeq" id="WP_153336598.1">
    <property type="nucleotide sequence ID" value="NZ_JAQJVI010000025.1"/>
</dbReference>
<evidence type="ECO:0000313" key="2">
    <source>
        <dbReference type="Proteomes" id="UP001212337"/>
    </source>
</evidence>
<comment type="caution">
    <text evidence="1">The sequence shown here is derived from an EMBL/GenBank/DDBJ whole genome shotgun (WGS) entry which is preliminary data.</text>
</comment>
<dbReference type="Proteomes" id="UP001212337">
    <property type="component" value="Unassembled WGS sequence"/>
</dbReference>
<reference evidence="1 2" key="1">
    <citation type="submission" date="2023-01" db="EMBL/GenBank/DDBJ databases">
        <title>Effects of deletion of Siderophore biosynthase gene in Pseudomonas fragi on quorum sensing and spoliage ability.</title>
        <authorList>
            <person name="Cui F."/>
            <person name="Wang D."/>
            <person name="Liu J."/>
            <person name="Wang Q."/>
            <person name="Li T."/>
            <person name="Li J."/>
        </authorList>
    </citation>
    <scope>NUCLEOTIDE SEQUENCE [LARGE SCALE GENOMIC DNA]</scope>
    <source>
        <strain evidence="1 2">MS-10</strain>
    </source>
</reference>
<keyword evidence="2" id="KW-1185">Reference proteome</keyword>
<gene>
    <name evidence="1" type="ORF">PI499_16780</name>
</gene>
<evidence type="ECO:0000313" key="1">
    <source>
        <dbReference type="EMBL" id="MDA7023519.1"/>
    </source>
</evidence>